<evidence type="ECO:0000313" key="9">
    <source>
        <dbReference type="EMBL" id="QTN00525.1"/>
    </source>
</evidence>
<dbReference type="RefSeq" id="WP_209365659.1">
    <property type="nucleotide sequence ID" value="NZ_CP046956.1"/>
</dbReference>
<sequence>MKELLKQKEISILAIILLIGAVLSFVSPVFLTIGNFLDIIEGNVVLGILAIGMTLIIITSDIDVSVAAVTTAVAVSIGYLFTYLPDSWISVLLLFLIAPVIGLVMGLVNGLLVSIIEIPAIVVTLGTLNIIAGIVLYITNGNYINSTSFPKSFMVFANYELLAIPILIYLLAIVAIGTWYILKHTLIGRSVLAIGGNTQSSVRVGIDYKKVKLFVFAYMGVLAGIAAIAQTAYTKAVDPNGMLGLELTVIAAVVLGGANIHGGRGSVHGTLLGVLLLAIMQNGMILARIDTYWQNVVTGAIIVIAVSYDHISYKRSQDKLAKIEVEA</sequence>
<evidence type="ECO:0000256" key="3">
    <source>
        <dbReference type="ARBA" id="ARBA00022475"/>
    </source>
</evidence>
<feature type="transmembrane region" description="Helical" evidence="8">
    <location>
        <begin position="292"/>
        <end position="311"/>
    </location>
</feature>
<keyword evidence="4" id="KW-0997">Cell inner membrane</keyword>
<organism evidence="9 10">
    <name type="scientific">Sediminibacillus dalangtanensis</name>
    <dbReference type="NCBI Taxonomy" id="2729421"/>
    <lineage>
        <taxon>Bacteria</taxon>
        <taxon>Bacillati</taxon>
        <taxon>Bacillota</taxon>
        <taxon>Bacilli</taxon>
        <taxon>Bacillales</taxon>
        <taxon>Bacillaceae</taxon>
        <taxon>Sediminibacillus</taxon>
    </lineage>
</organism>
<dbReference type="PANTHER" id="PTHR32196">
    <property type="entry name" value="ABC TRANSPORTER PERMEASE PROTEIN YPHD-RELATED-RELATED"/>
    <property type="match status" value="1"/>
</dbReference>
<dbReference type="Proteomes" id="UP000665043">
    <property type="component" value="Chromosome"/>
</dbReference>
<feature type="transmembrane region" description="Helical" evidence="8">
    <location>
        <begin position="267"/>
        <end position="286"/>
    </location>
</feature>
<feature type="transmembrane region" description="Helical" evidence="8">
    <location>
        <begin position="120"/>
        <end position="139"/>
    </location>
</feature>
<evidence type="ECO:0000313" key="10">
    <source>
        <dbReference type="Proteomes" id="UP000665043"/>
    </source>
</evidence>
<feature type="transmembrane region" description="Helical" evidence="8">
    <location>
        <begin position="12"/>
        <end position="33"/>
    </location>
</feature>
<evidence type="ECO:0000256" key="7">
    <source>
        <dbReference type="ARBA" id="ARBA00023136"/>
    </source>
</evidence>
<accession>A0ABX7VWW3</accession>
<keyword evidence="7 8" id="KW-0472">Membrane</keyword>
<reference evidence="9 10" key="1">
    <citation type="submission" date="2019-12" db="EMBL/GenBank/DDBJ databases">
        <title>The whole genome sequencing of a strain isolated from a Mars analog, Dalangtan Playa.</title>
        <authorList>
            <person name="Huang T."/>
        </authorList>
    </citation>
    <scope>NUCLEOTIDE SEQUENCE [LARGE SCALE GENOMIC DNA]</scope>
    <source>
        <strain evidence="9 10">DP4-553-S</strain>
    </source>
</reference>
<dbReference type="PANTHER" id="PTHR32196:SF21">
    <property type="entry name" value="ABC TRANSPORTER PERMEASE PROTEIN YPHD-RELATED"/>
    <property type="match status" value="1"/>
</dbReference>
<keyword evidence="5 8" id="KW-0812">Transmembrane</keyword>
<proteinExistence type="predicted"/>
<keyword evidence="6 8" id="KW-1133">Transmembrane helix</keyword>
<feature type="transmembrane region" description="Helical" evidence="8">
    <location>
        <begin position="88"/>
        <end position="108"/>
    </location>
</feature>
<feature type="transmembrane region" description="Helical" evidence="8">
    <location>
        <begin position="39"/>
        <end position="57"/>
    </location>
</feature>
<keyword evidence="2" id="KW-0813">Transport</keyword>
<protein>
    <submittedName>
        <fullName evidence="9">ABC transporter permease</fullName>
    </submittedName>
</protein>
<dbReference type="EMBL" id="CP046956">
    <property type="protein sequence ID" value="QTN00525.1"/>
    <property type="molecule type" value="Genomic_DNA"/>
</dbReference>
<dbReference type="Pfam" id="PF02653">
    <property type="entry name" value="BPD_transp_2"/>
    <property type="match status" value="1"/>
</dbReference>
<feature type="transmembrane region" description="Helical" evidence="8">
    <location>
        <begin position="64"/>
        <end position="82"/>
    </location>
</feature>
<evidence type="ECO:0000256" key="2">
    <source>
        <dbReference type="ARBA" id="ARBA00022448"/>
    </source>
</evidence>
<feature type="transmembrane region" description="Helical" evidence="8">
    <location>
        <begin position="213"/>
        <end position="233"/>
    </location>
</feature>
<comment type="subcellular location">
    <subcellularLocation>
        <location evidence="1">Cell membrane</location>
        <topology evidence="1">Multi-pass membrane protein</topology>
    </subcellularLocation>
</comment>
<gene>
    <name evidence="9" type="ORF">ERJ70_15185</name>
</gene>
<evidence type="ECO:0000256" key="5">
    <source>
        <dbReference type="ARBA" id="ARBA00022692"/>
    </source>
</evidence>
<feature type="transmembrane region" description="Helical" evidence="8">
    <location>
        <begin position="239"/>
        <end position="260"/>
    </location>
</feature>
<evidence type="ECO:0000256" key="1">
    <source>
        <dbReference type="ARBA" id="ARBA00004651"/>
    </source>
</evidence>
<keyword evidence="3" id="KW-1003">Cell membrane</keyword>
<evidence type="ECO:0000256" key="8">
    <source>
        <dbReference type="SAM" id="Phobius"/>
    </source>
</evidence>
<evidence type="ECO:0000256" key="4">
    <source>
        <dbReference type="ARBA" id="ARBA00022519"/>
    </source>
</evidence>
<name>A0ABX7VWW3_9BACI</name>
<dbReference type="CDD" id="cd06579">
    <property type="entry name" value="TM_PBP1_transp_AraH_like"/>
    <property type="match status" value="1"/>
</dbReference>
<feature type="transmembrane region" description="Helical" evidence="8">
    <location>
        <begin position="159"/>
        <end position="182"/>
    </location>
</feature>
<evidence type="ECO:0000256" key="6">
    <source>
        <dbReference type="ARBA" id="ARBA00022989"/>
    </source>
</evidence>
<keyword evidence="10" id="KW-1185">Reference proteome</keyword>
<dbReference type="InterPro" id="IPR001851">
    <property type="entry name" value="ABC_transp_permease"/>
</dbReference>